<reference evidence="1" key="2">
    <citation type="journal article" date="2022" name="New Phytol.">
        <title>Evolutionary transition to the ectomycorrhizal habit in the genomes of a hyperdiverse lineage of mushroom-forming fungi.</title>
        <authorList>
            <person name="Looney B."/>
            <person name="Miyauchi S."/>
            <person name="Morin E."/>
            <person name="Drula E."/>
            <person name="Courty P.E."/>
            <person name="Kohler A."/>
            <person name="Kuo A."/>
            <person name="LaButti K."/>
            <person name="Pangilinan J."/>
            <person name="Lipzen A."/>
            <person name="Riley R."/>
            <person name="Andreopoulos W."/>
            <person name="He G."/>
            <person name="Johnson J."/>
            <person name="Nolan M."/>
            <person name="Tritt A."/>
            <person name="Barry K.W."/>
            <person name="Grigoriev I.V."/>
            <person name="Nagy L.G."/>
            <person name="Hibbett D."/>
            <person name="Henrissat B."/>
            <person name="Matheny P.B."/>
            <person name="Labbe J."/>
            <person name="Martin F.M."/>
        </authorList>
    </citation>
    <scope>NUCLEOTIDE SEQUENCE</scope>
    <source>
        <strain evidence="1">FP105234-sp</strain>
    </source>
</reference>
<accession>A0ACB8R4E4</accession>
<proteinExistence type="predicted"/>
<keyword evidence="2" id="KW-1185">Reference proteome</keyword>
<gene>
    <name evidence="1" type="ORF">FA95DRAFT_1504825</name>
</gene>
<protein>
    <submittedName>
        <fullName evidence="1">Uncharacterized protein</fullName>
    </submittedName>
</protein>
<name>A0ACB8R4E4_9AGAM</name>
<comment type="caution">
    <text evidence="1">The sequence shown here is derived from an EMBL/GenBank/DDBJ whole genome shotgun (WGS) entry which is preliminary data.</text>
</comment>
<dbReference type="EMBL" id="MU276380">
    <property type="protein sequence ID" value="KAI0038969.1"/>
    <property type="molecule type" value="Genomic_DNA"/>
</dbReference>
<evidence type="ECO:0000313" key="1">
    <source>
        <dbReference type="EMBL" id="KAI0038969.1"/>
    </source>
</evidence>
<organism evidence="1 2">
    <name type="scientific">Auriscalpium vulgare</name>
    <dbReference type="NCBI Taxonomy" id="40419"/>
    <lineage>
        <taxon>Eukaryota</taxon>
        <taxon>Fungi</taxon>
        <taxon>Dikarya</taxon>
        <taxon>Basidiomycota</taxon>
        <taxon>Agaricomycotina</taxon>
        <taxon>Agaricomycetes</taxon>
        <taxon>Russulales</taxon>
        <taxon>Auriscalpiaceae</taxon>
        <taxon>Auriscalpium</taxon>
    </lineage>
</organism>
<sequence length="889" mass="99831">MDDAYEFPAVGEEEARRLEDEQRRDDEEALQEPSTVVHFGGRAGETIPQDDTRSTFEAYRDTLDAGDNPAANVWAPFHSKLEWEIARWAKMRGPTSTAFTELLQIDEVRERLNLSFNSSKALNAIIDSSMPSIPAFKCDEITVDGETYELFYRDIMQCVRHLYSNPEFLQTMAFTPECHYADDAAEPADGAARPRTRVYGQMHTGKWWWHIQTLLEDKTPGATVVPLILSSDKTLVTNFRNNSAYPLYLTIGNISKENRRKPSKQAQILIGYLPTARLTSIKNADTRRRAIANLFHACVRKIVSPTISPGLHGVEMASGDGVVRRCHPIFAVFIGDYPEQVLVACVKSGECPKCVVYPDALGDHTPSLPSPRSIAAAREALSVIDRGPEAYIAACQEAGIKPVYHPFWADLPYSNVFVAITPDVLHQLYQGMVKHLLGWLTDAFGAAEIDARCARLPPNHNVRLFKNGISILSRVSGQEHKDICRILLGLIIDLDLPARTPVTDVIRTARALLDFLYLAQYPSHSDATLKYLEKALKRFHASKHIFEALGIREGFNLPKLHALAHYVDSIKLIGTTDNTNTEATERLHIDYAKDAYRSTNHKDVYPQMTKWLVRREQVLRHSKFVQWRLNNTPGLLAAPPAPVAHRPRIHIARNPSDKSVTFAQLEYRHGAEGFEHALACYILAARNPHHSSVQIANLAKGLKLPFRTVATYNNIKFWLPDPQDVDSAPETRDAAHARPSYMGTRGRAVPGRFDTVLVDTGTGDEGQGVQGYRVAQVRAIFSLPVKAHAAVFPPQYDGPKHLAFIEWFTPFTRTAEPDHLLYRVKRVYSTGGARKSAVIPVADIRRSVHLFPRFGPSVPRHWSSSNVLDHCDTFYVSSFVDRHTYITIY</sequence>
<dbReference type="Proteomes" id="UP000814033">
    <property type="component" value="Unassembled WGS sequence"/>
</dbReference>
<evidence type="ECO:0000313" key="2">
    <source>
        <dbReference type="Proteomes" id="UP000814033"/>
    </source>
</evidence>
<reference evidence="1" key="1">
    <citation type="submission" date="2021-02" db="EMBL/GenBank/DDBJ databases">
        <authorList>
            <consortium name="DOE Joint Genome Institute"/>
            <person name="Ahrendt S."/>
            <person name="Looney B.P."/>
            <person name="Miyauchi S."/>
            <person name="Morin E."/>
            <person name="Drula E."/>
            <person name="Courty P.E."/>
            <person name="Chicoki N."/>
            <person name="Fauchery L."/>
            <person name="Kohler A."/>
            <person name="Kuo A."/>
            <person name="Labutti K."/>
            <person name="Pangilinan J."/>
            <person name="Lipzen A."/>
            <person name="Riley R."/>
            <person name="Andreopoulos W."/>
            <person name="He G."/>
            <person name="Johnson J."/>
            <person name="Barry K.W."/>
            <person name="Grigoriev I.V."/>
            <person name="Nagy L."/>
            <person name="Hibbett D."/>
            <person name="Henrissat B."/>
            <person name="Matheny P.B."/>
            <person name="Labbe J."/>
            <person name="Martin F."/>
        </authorList>
    </citation>
    <scope>NUCLEOTIDE SEQUENCE</scope>
    <source>
        <strain evidence="1">FP105234-sp</strain>
    </source>
</reference>